<proteinExistence type="predicted"/>
<feature type="region of interest" description="Disordered" evidence="1">
    <location>
        <begin position="80"/>
        <end position="109"/>
    </location>
</feature>
<evidence type="ECO:0000256" key="1">
    <source>
        <dbReference type="SAM" id="MobiDB-lite"/>
    </source>
</evidence>
<keyword evidence="3" id="KW-1185">Reference proteome</keyword>
<feature type="region of interest" description="Disordered" evidence="1">
    <location>
        <begin position="1"/>
        <end position="60"/>
    </location>
</feature>
<evidence type="ECO:0000313" key="2">
    <source>
        <dbReference type="EMBL" id="NTS30695.1"/>
    </source>
</evidence>
<feature type="compositionally biased region" description="Low complexity" evidence="1">
    <location>
        <begin position="89"/>
        <end position="101"/>
    </location>
</feature>
<gene>
    <name evidence="2" type="ORF">HQ945_05465</name>
</gene>
<accession>A0A849VKF9</accession>
<reference evidence="2 3" key="1">
    <citation type="submission" date="2020-05" db="EMBL/GenBank/DDBJ databases">
        <authorList>
            <person name="Kim M.K."/>
        </authorList>
    </citation>
    <scope>NUCLEOTIDE SEQUENCE [LARGE SCALE GENOMIC DNA]</scope>
    <source>
        <strain evidence="2 3">BT25</strain>
    </source>
</reference>
<name>A0A849VKF9_9HYPH</name>
<sequence length="143" mass="15113">MAGPSENLGEISTGLGDVSDNLGDSAHMVDHMSEPLNTTETATKHVNDGANNQSDGDHEVDDWSEKRIGFLVEGVLSSARKTRKKTGEANAAASPVSMSAAPGGVKSANNPINRLAVRARMRKNGVSFAGHANENFRAEKQIK</sequence>
<organism evidence="2 3">
    <name type="scientific">Phyllobacterium pellucidum</name>
    <dbReference type="NCBI Taxonomy" id="2740464"/>
    <lineage>
        <taxon>Bacteria</taxon>
        <taxon>Pseudomonadati</taxon>
        <taxon>Pseudomonadota</taxon>
        <taxon>Alphaproteobacteria</taxon>
        <taxon>Hyphomicrobiales</taxon>
        <taxon>Phyllobacteriaceae</taxon>
        <taxon>Phyllobacterium</taxon>
    </lineage>
</organism>
<dbReference type="Proteomes" id="UP000550508">
    <property type="component" value="Unassembled WGS sequence"/>
</dbReference>
<comment type="caution">
    <text evidence="2">The sequence shown here is derived from an EMBL/GenBank/DDBJ whole genome shotgun (WGS) entry which is preliminary data.</text>
</comment>
<dbReference type="RefSeq" id="WP_174207510.1">
    <property type="nucleotide sequence ID" value="NZ_JABUMX010000001.1"/>
</dbReference>
<evidence type="ECO:0000313" key="3">
    <source>
        <dbReference type="Proteomes" id="UP000550508"/>
    </source>
</evidence>
<protein>
    <submittedName>
        <fullName evidence="2">Uncharacterized protein</fullName>
    </submittedName>
</protein>
<dbReference type="EMBL" id="JABUMX010000001">
    <property type="protein sequence ID" value="NTS30695.1"/>
    <property type="molecule type" value="Genomic_DNA"/>
</dbReference>
<dbReference type="AlphaFoldDB" id="A0A849VKF9"/>